<keyword evidence="4" id="KW-1185">Reference proteome</keyword>
<dbReference type="InterPro" id="IPR036259">
    <property type="entry name" value="MFS_trans_sf"/>
</dbReference>
<dbReference type="Pfam" id="PF07690">
    <property type="entry name" value="MFS_1"/>
    <property type="match status" value="1"/>
</dbReference>
<dbReference type="Gene3D" id="1.20.1250.20">
    <property type="entry name" value="MFS general substrate transporter like domains"/>
    <property type="match status" value="1"/>
</dbReference>
<feature type="transmembrane region" description="Helical" evidence="1">
    <location>
        <begin position="38"/>
        <end position="57"/>
    </location>
</feature>
<keyword evidence="1" id="KW-1133">Transmembrane helix</keyword>
<dbReference type="PROSITE" id="PS50850">
    <property type="entry name" value="MFS"/>
    <property type="match status" value="1"/>
</dbReference>
<feature type="transmembrane region" description="Helical" evidence="1">
    <location>
        <begin position="6"/>
        <end position="26"/>
    </location>
</feature>
<gene>
    <name evidence="3" type="ORF">D6D85_01650</name>
</gene>
<evidence type="ECO:0000259" key="2">
    <source>
        <dbReference type="PROSITE" id="PS50850"/>
    </source>
</evidence>
<evidence type="ECO:0000256" key="1">
    <source>
        <dbReference type="SAM" id="Phobius"/>
    </source>
</evidence>
<feature type="domain" description="Major facilitator superfamily (MFS) profile" evidence="2">
    <location>
        <begin position="1"/>
        <end position="90"/>
    </location>
</feature>
<reference evidence="3 4" key="1">
    <citation type="submission" date="2018-10" db="EMBL/GenBank/DDBJ databases">
        <title>Co-occurring genomic capacity for anaerobic methane metabolism and dissimilatory sulfite reduction discovered in the Korarchaeota.</title>
        <authorList>
            <person name="Mckay L.J."/>
            <person name="Dlakic M."/>
            <person name="Fields M.W."/>
            <person name="Delmont T.O."/>
            <person name="Eren A.M."/>
            <person name="Jay Z.J."/>
            <person name="Klingelsmith K.B."/>
            <person name="Rusch D.B."/>
            <person name="Inskeep W.P."/>
        </authorList>
    </citation>
    <scope>NUCLEOTIDE SEQUENCE [LARGE SCALE GENOMIC DNA]</scope>
    <source>
        <strain evidence="3 4">MDKW</strain>
    </source>
</reference>
<dbReference type="InterPro" id="IPR020846">
    <property type="entry name" value="MFS_dom"/>
</dbReference>
<dbReference type="InterPro" id="IPR011701">
    <property type="entry name" value="MFS"/>
</dbReference>
<dbReference type="SUPFAM" id="SSF103473">
    <property type="entry name" value="MFS general substrate transporter"/>
    <property type="match status" value="1"/>
</dbReference>
<keyword evidence="1" id="KW-0472">Membrane</keyword>
<protein>
    <submittedName>
        <fullName evidence="3">MFS transporter</fullName>
    </submittedName>
</protein>
<organism evidence="3 4">
    <name type="scientific">Candidatus Methanodesulfokora washburnensis</name>
    <dbReference type="NCBI Taxonomy" id="2478471"/>
    <lineage>
        <taxon>Archaea</taxon>
        <taxon>Thermoproteota</taxon>
        <taxon>Candidatus Korarchaeia</taxon>
        <taxon>Candidatus Korarchaeia incertae sedis</taxon>
        <taxon>Candidatus Methanodesulfokora</taxon>
    </lineage>
</organism>
<evidence type="ECO:0000313" key="3">
    <source>
        <dbReference type="EMBL" id="RSN78000.1"/>
    </source>
</evidence>
<dbReference type="GO" id="GO:0022857">
    <property type="term" value="F:transmembrane transporter activity"/>
    <property type="evidence" value="ECO:0007669"/>
    <property type="project" value="InterPro"/>
</dbReference>
<accession>A0A429GVL7</accession>
<name>A0A429GVL7_9CREN</name>
<comment type="caution">
    <text evidence="3">The sequence shown here is derived from an EMBL/GenBank/DDBJ whole genome shotgun (WGS) entry which is preliminary data.</text>
</comment>
<evidence type="ECO:0000313" key="4">
    <source>
        <dbReference type="Proteomes" id="UP000277582"/>
    </source>
</evidence>
<keyword evidence="1" id="KW-0812">Transmembrane</keyword>
<sequence>MLLLRVLSAFAASLVIPSTYALLFEVSGKEKGKLMGSFWAVEVLGRTIGPVIGGLLYSFDINFPWLFLASLELFLVPLFYISTFSSPRAS</sequence>
<dbReference type="AlphaFoldDB" id="A0A429GVL7"/>
<dbReference type="Proteomes" id="UP000277582">
    <property type="component" value="Unassembled WGS sequence"/>
</dbReference>
<dbReference type="EMBL" id="RCOS01000026">
    <property type="protein sequence ID" value="RSN78000.1"/>
    <property type="molecule type" value="Genomic_DNA"/>
</dbReference>
<feature type="transmembrane region" description="Helical" evidence="1">
    <location>
        <begin position="63"/>
        <end position="81"/>
    </location>
</feature>
<proteinExistence type="predicted"/>